<feature type="domain" description="Methyltransferase type 11" evidence="3">
    <location>
        <begin position="98"/>
        <end position="193"/>
    </location>
</feature>
<dbReference type="PIRSF" id="PIRSF018249">
    <property type="entry name" value="MyrA_prd"/>
    <property type="match status" value="1"/>
</dbReference>
<dbReference type="Gene3D" id="3.40.50.150">
    <property type="entry name" value="Vaccinia Virus protein VP39"/>
    <property type="match status" value="1"/>
</dbReference>
<dbReference type="GO" id="GO:0046872">
    <property type="term" value="F:metal ion binding"/>
    <property type="evidence" value="ECO:0007669"/>
    <property type="project" value="UniProtKB-KW"/>
</dbReference>
<feature type="binding site" evidence="2">
    <location>
        <begin position="104"/>
        <end position="105"/>
    </location>
    <ligand>
        <name>S-adenosyl-L-methionine</name>
        <dbReference type="ChEBI" id="CHEBI:59789"/>
    </ligand>
</feature>
<protein>
    <submittedName>
        <fullName evidence="4">Methyltransferase domain-containing protein</fullName>
    </submittedName>
</protein>
<dbReference type="PANTHER" id="PTHR43460:SF1">
    <property type="entry name" value="METHYLTRANSFERASE TYPE 11 DOMAIN-CONTAINING PROTEIN"/>
    <property type="match status" value="1"/>
</dbReference>
<evidence type="ECO:0000313" key="4">
    <source>
        <dbReference type="EMBL" id="QBF82026.1"/>
    </source>
</evidence>
<dbReference type="GO" id="GO:0032259">
    <property type="term" value="P:methylation"/>
    <property type="evidence" value="ECO:0007669"/>
    <property type="project" value="UniProtKB-KW"/>
</dbReference>
<sequence length="286" mass="32190">MTTTPVRCPICQSPMQLHQASNGYYCDNKHRLDKTEQGFYPCFINNKNKPKPMTRAQMRAKQFLLASGLYQGLVDKLADVIRPMHQQTVDKKQSLNWLDYQCGEGFYIRQLSKALGINSGDESQIDAVNCYGFSDAENALFAASKQQTTAQLFNGSVKGLPFNDESFDLITVLDSQLKGKECQRVLKADGRLLLVVPTPEHLLELRQLQQGDVELKPTKLNLPSGLELVVDHSVQLVQDVSAEQAQSLYEQTSFGWRASKQAQKVTQFSPMKLTFAWQVLELAKAR</sequence>
<dbReference type="InterPro" id="IPR029063">
    <property type="entry name" value="SAM-dependent_MTases_sf"/>
</dbReference>
<keyword evidence="4" id="KW-0489">Methyltransferase</keyword>
<feature type="binding site" evidence="1">
    <location>
        <position position="8"/>
    </location>
    <ligand>
        <name>Zn(2+)</name>
        <dbReference type="ChEBI" id="CHEBI:29105"/>
    </ligand>
</feature>
<dbReference type="OrthoDB" id="108476at2"/>
<dbReference type="Pfam" id="PF08241">
    <property type="entry name" value="Methyltransf_11"/>
    <property type="match status" value="1"/>
</dbReference>
<dbReference type="RefSeq" id="WP_130598000.1">
    <property type="nucleotide sequence ID" value="NZ_CP036200.1"/>
</dbReference>
<dbReference type="InterPro" id="IPR016718">
    <property type="entry name" value="rRNA_m1G-MeTrfase_A_prd"/>
</dbReference>
<dbReference type="GO" id="GO:0008757">
    <property type="term" value="F:S-adenosylmethionine-dependent methyltransferase activity"/>
    <property type="evidence" value="ECO:0007669"/>
    <property type="project" value="InterPro"/>
</dbReference>
<dbReference type="EMBL" id="CP036200">
    <property type="protein sequence ID" value="QBF82026.1"/>
    <property type="molecule type" value="Genomic_DNA"/>
</dbReference>
<feature type="binding site" evidence="2">
    <location>
        <position position="70"/>
    </location>
    <ligand>
        <name>S-adenosyl-L-methionine</name>
        <dbReference type="ChEBI" id="CHEBI:59789"/>
    </ligand>
</feature>
<feature type="binding site" evidence="1">
    <location>
        <position position="30"/>
    </location>
    <ligand>
        <name>Zn(2+)</name>
        <dbReference type="ChEBI" id="CHEBI:29105"/>
    </ligand>
</feature>
<keyword evidence="1" id="KW-0862">Zinc</keyword>
<keyword evidence="5" id="KW-1185">Reference proteome</keyword>
<dbReference type="PANTHER" id="PTHR43460">
    <property type="entry name" value="METHYLTRANSFERASE"/>
    <property type="match status" value="1"/>
</dbReference>
<proteinExistence type="predicted"/>
<gene>
    <name evidence="4" type="ORF">EXU30_04420</name>
</gene>
<name>A0A411PEM1_9GAMM</name>
<feature type="binding site" evidence="1">
    <location>
        <position position="11"/>
    </location>
    <ligand>
        <name>Zn(2+)</name>
        <dbReference type="ChEBI" id="CHEBI:29105"/>
    </ligand>
</feature>
<keyword evidence="2" id="KW-0949">S-adenosyl-L-methionine</keyword>
<accession>A0A411PEM1</accession>
<dbReference type="KEGG" id="smai:EXU30_04420"/>
<evidence type="ECO:0000256" key="2">
    <source>
        <dbReference type="PIRSR" id="PIRSR018249-2"/>
    </source>
</evidence>
<feature type="binding site" evidence="2">
    <location>
        <position position="201"/>
    </location>
    <ligand>
        <name>S-adenosyl-L-methionine</name>
        <dbReference type="ChEBI" id="CHEBI:59789"/>
    </ligand>
</feature>
<dbReference type="AlphaFoldDB" id="A0A411PEM1"/>
<keyword evidence="1" id="KW-0479">Metal-binding</keyword>
<evidence type="ECO:0000259" key="3">
    <source>
        <dbReference type="Pfam" id="PF08241"/>
    </source>
</evidence>
<dbReference type="Proteomes" id="UP000291106">
    <property type="component" value="Chromosome"/>
</dbReference>
<reference evidence="4 5" key="1">
    <citation type="submission" date="2019-02" db="EMBL/GenBank/DDBJ databases">
        <title>Shewanella sp. D4-2 isolated from Dokdo Island.</title>
        <authorList>
            <person name="Baek K."/>
        </authorList>
    </citation>
    <scope>NUCLEOTIDE SEQUENCE [LARGE SCALE GENOMIC DNA]</scope>
    <source>
        <strain evidence="4 5">D4-2</strain>
    </source>
</reference>
<dbReference type="SUPFAM" id="SSF53335">
    <property type="entry name" value="S-adenosyl-L-methionine-dependent methyltransferases"/>
    <property type="match status" value="1"/>
</dbReference>
<evidence type="ECO:0000313" key="5">
    <source>
        <dbReference type="Proteomes" id="UP000291106"/>
    </source>
</evidence>
<evidence type="ECO:0000256" key="1">
    <source>
        <dbReference type="PIRSR" id="PIRSR018249-1"/>
    </source>
</evidence>
<dbReference type="InterPro" id="IPR052939">
    <property type="entry name" value="23S_rRNA_MeTrnsfrase_RlmA"/>
</dbReference>
<dbReference type="InterPro" id="IPR013216">
    <property type="entry name" value="Methyltransf_11"/>
</dbReference>
<feature type="binding site" evidence="1">
    <location>
        <position position="26"/>
    </location>
    <ligand>
        <name>Zn(2+)</name>
        <dbReference type="ChEBI" id="CHEBI:29105"/>
    </ligand>
</feature>
<keyword evidence="4" id="KW-0808">Transferase</keyword>
<organism evidence="4 5">
    <name type="scientific">Shewanella maritima</name>
    <dbReference type="NCBI Taxonomy" id="2520507"/>
    <lineage>
        <taxon>Bacteria</taxon>
        <taxon>Pseudomonadati</taxon>
        <taxon>Pseudomonadota</taxon>
        <taxon>Gammaproteobacteria</taxon>
        <taxon>Alteromonadales</taxon>
        <taxon>Shewanellaceae</taxon>
        <taxon>Shewanella</taxon>
    </lineage>
</organism>